<dbReference type="Pfam" id="PF21946">
    <property type="entry name" value="LppM"/>
    <property type="match status" value="1"/>
</dbReference>
<dbReference type="PROSITE" id="PS51516">
    <property type="entry name" value="SOX_C"/>
    <property type="match status" value="1"/>
</dbReference>
<comment type="caution">
    <text evidence="6">The sequence shown here is derived from an EMBL/GenBank/DDBJ whole genome shotgun (WGS) entry which is preliminary data.</text>
</comment>
<name>A0ABW8N812_9MICC</name>
<organism evidence="6 7">
    <name type="scientific">Paenarthrobacter histidinolovorans</name>
    <dbReference type="NCBI Taxonomy" id="43664"/>
    <lineage>
        <taxon>Bacteria</taxon>
        <taxon>Bacillati</taxon>
        <taxon>Actinomycetota</taxon>
        <taxon>Actinomycetes</taxon>
        <taxon>Micrococcales</taxon>
        <taxon>Micrococcaceae</taxon>
        <taxon>Paenarthrobacter</taxon>
    </lineage>
</organism>
<dbReference type="InterPro" id="IPR053807">
    <property type="entry name" value="LppM"/>
</dbReference>
<evidence type="ECO:0000256" key="4">
    <source>
        <dbReference type="SAM" id="Phobius"/>
    </source>
</evidence>
<feature type="compositionally biased region" description="Low complexity" evidence="3">
    <location>
        <begin position="246"/>
        <end position="270"/>
    </location>
</feature>
<evidence type="ECO:0000259" key="5">
    <source>
        <dbReference type="PROSITE" id="PS51516"/>
    </source>
</evidence>
<feature type="transmembrane region" description="Helical" evidence="4">
    <location>
        <begin position="196"/>
        <end position="218"/>
    </location>
</feature>
<feature type="region of interest" description="Disordered" evidence="3">
    <location>
        <begin position="241"/>
        <end position="318"/>
    </location>
</feature>
<reference evidence="6 7" key="1">
    <citation type="submission" date="2024-10" db="EMBL/GenBank/DDBJ databases">
        <title>Novel secondary metabolite-producing bacteria for plant disease control.</title>
        <authorList>
            <person name="Chevrette M."/>
        </authorList>
    </citation>
    <scope>NUCLEOTIDE SEQUENCE [LARGE SCALE GENOMIC DNA]</scope>
    <source>
        <strain evidence="6 7">J30 TE3557</strain>
    </source>
</reference>
<evidence type="ECO:0000313" key="6">
    <source>
        <dbReference type="EMBL" id="MFK4639711.1"/>
    </source>
</evidence>
<proteinExistence type="predicted"/>
<dbReference type="PROSITE" id="PS51257">
    <property type="entry name" value="PROKAR_LIPOPROTEIN"/>
    <property type="match status" value="1"/>
</dbReference>
<evidence type="ECO:0000256" key="1">
    <source>
        <dbReference type="ARBA" id="ARBA00023015"/>
    </source>
</evidence>
<feature type="domain" description="Sox C-terminal" evidence="5">
    <location>
        <begin position="266"/>
        <end position="318"/>
    </location>
</feature>
<sequence length="318" mass="33262">MNVKRAIGVLGVLIAVMVALTGCVKINMSVKVNNEKSVDYEVVYAIQKSVLGDKSFDDFMKSNSGGSQEMDIPEGATVVDYEDDKYKGKRITAVNIDPAKLAESSSSENPFDLKREGDFYVISMGSVTGADSSDPQASSMAKSMFDEASVKFTFPGKIVEAKGAVVDGNTAIFDMLSIKETAVQVKAEANAGIPMWIIWTLVAVLVIAAALVLLFVLLRRKSARQSPALAGASAYGQGMNGPGQTGYAAPQPQSGQQGYPAPQQGYAAPQPGQPAQPPQQDWAGQGYTPGAQSAPHPGNAHDDGQVPPPPTAPPASGA</sequence>
<keyword evidence="1" id="KW-0805">Transcription regulation</keyword>
<dbReference type="InterPro" id="IPR021934">
    <property type="entry name" value="Sox_C"/>
</dbReference>
<protein>
    <recommendedName>
        <fullName evidence="5">Sox C-terminal domain-containing protein</fullName>
    </recommendedName>
</protein>
<evidence type="ECO:0000256" key="3">
    <source>
        <dbReference type="SAM" id="MobiDB-lite"/>
    </source>
</evidence>
<keyword evidence="4" id="KW-1133">Transmembrane helix</keyword>
<accession>A0ABW8N812</accession>
<feature type="compositionally biased region" description="Pro residues" evidence="3">
    <location>
        <begin position="306"/>
        <end position="318"/>
    </location>
</feature>
<evidence type="ECO:0000313" key="7">
    <source>
        <dbReference type="Proteomes" id="UP001620520"/>
    </source>
</evidence>
<dbReference type="RefSeq" id="WP_404594667.1">
    <property type="nucleotide sequence ID" value="NZ_JBIYEW010000003.1"/>
</dbReference>
<keyword evidence="7" id="KW-1185">Reference proteome</keyword>
<evidence type="ECO:0000256" key="2">
    <source>
        <dbReference type="ARBA" id="ARBA00023163"/>
    </source>
</evidence>
<dbReference type="EMBL" id="JBIYEW010000003">
    <property type="protein sequence ID" value="MFK4639711.1"/>
    <property type="molecule type" value="Genomic_DNA"/>
</dbReference>
<keyword evidence="4" id="KW-0812">Transmembrane</keyword>
<keyword evidence="4" id="KW-0472">Membrane</keyword>
<keyword evidence="2" id="KW-0804">Transcription</keyword>
<dbReference type="Proteomes" id="UP001620520">
    <property type="component" value="Unassembled WGS sequence"/>
</dbReference>
<gene>
    <name evidence="6" type="ORF">ABIA52_002600</name>
</gene>